<comment type="caution">
    <text evidence="10">The sequence shown here is derived from an EMBL/GenBank/DDBJ whole genome shotgun (WGS) entry which is preliminary data.</text>
</comment>
<keyword evidence="3" id="KW-0813">Transport</keyword>
<dbReference type="Gene3D" id="1.25.40.700">
    <property type="match status" value="1"/>
</dbReference>
<comment type="similarity">
    <text evidence="2">Belongs to the nucleoporin Nup133 family.</text>
</comment>
<organism evidence="10 11">
    <name type="scientific">Orchesella dallaii</name>
    <dbReference type="NCBI Taxonomy" id="48710"/>
    <lineage>
        <taxon>Eukaryota</taxon>
        <taxon>Metazoa</taxon>
        <taxon>Ecdysozoa</taxon>
        <taxon>Arthropoda</taxon>
        <taxon>Hexapoda</taxon>
        <taxon>Collembola</taxon>
        <taxon>Entomobryomorpha</taxon>
        <taxon>Entomobryoidea</taxon>
        <taxon>Orchesellidae</taxon>
        <taxon>Orchesellinae</taxon>
        <taxon>Orchesella</taxon>
    </lineage>
</organism>
<proteinExistence type="inferred from homology"/>
<protein>
    <recommendedName>
        <fullName evidence="12">Nuclear pore complex protein</fullName>
    </recommendedName>
</protein>
<evidence type="ECO:0000256" key="5">
    <source>
        <dbReference type="ARBA" id="ARBA00022927"/>
    </source>
</evidence>
<evidence type="ECO:0000256" key="7">
    <source>
        <dbReference type="ARBA" id="ARBA00023242"/>
    </source>
</evidence>
<dbReference type="PANTHER" id="PTHR13405">
    <property type="entry name" value="NUCLEAR PORE COMPLEX PROTEIN NUP133"/>
    <property type="match status" value="1"/>
</dbReference>
<gene>
    <name evidence="10" type="ORF">ODALV1_LOCUS14497</name>
</gene>
<feature type="domain" description="Nucleoporin Nup133/Nup155-like C-terminal" evidence="8">
    <location>
        <begin position="840"/>
        <end position="1017"/>
    </location>
</feature>
<evidence type="ECO:0000313" key="11">
    <source>
        <dbReference type="Proteomes" id="UP001642540"/>
    </source>
</evidence>
<comment type="subcellular location">
    <subcellularLocation>
        <location evidence="1">Nucleus envelope</location>
    </subcellularLocation>
</comment>
<dbReference type="Gene3D" id="2.130.10.10">
    <property type="entry name" value="YVTN repeat-like/Quinoprotein amine dehydrogenase"/>
    <property type="match status" value="1"/>
</dbReference>
<accession>A0ABP1QYH0</accession>
<name>A0ABP1QYH0_9HEXA</name>
<evidence type="ECO:0000259" key="8">
    <source>
        <dbReference type="Pfam" id="PF03177"/>
    </source>
</evidence>
<sequence length="1155" mass="129639">MATGVGSNSRNLSFNSSFNASFSNNSFSRSRHGRLGSSDAVFYTSDHKYSFDPYGSMLPSMVKVALTVGNIDVSNISCRLDPNGWACLVCGRKLYVWKYSLDQSKKTSIACRELTLPPSELVHSANLICIVSNSNNSNPSCIAVNPEGHITYWPNIANGSSTVTVNADIPGQECDSLTSVWPFGCLLTTTSCTVLLVKPMPAPGNKPSLTCVPLGMQKGWLDGLKKMQTMLFTPLPALSSSLETKRAKVVVPLVKEDDPYNPGKNREGKLYISCGTSFQTWQITADGINCLSEFNMHDIVKHQFYNNVWATEEEARADVRGIQVWILDVAAIPQTKQIVLFAAAKGQFESSDNLVYGLVIFDAKNPKRQDNIAFIKVDRITGAHNEDHLFVWKLLCTPDYFLMVSNDLVVVANDSEDEIVCDSTDAGTFGGPVIGHGLLSPTVALVFLSKLGVFSVKSVGTFNQTFGLDDTFSEIRVPDHLALSITQPSGITDNSTSDDVNRYKSAMVNYVNRKHDDALLILASLFPPNVPSLAPHDSLDKSTVALCEKLVDDAPLSDPRWMANFGRHGEQDIMGFKSKILIKNFLTDKKEGLELFFGFLNGAKLFPRLKGIIVKEDVIATGSILYNCYEKIGFALALQSIQTEVLYRKLIDTAIKSIVFMRSETESQVRGSHLSHNDVFYKDISRIQHVITALISIEEEDLNSLSPKEMPFRIFQTNEVILRAYFEANSLYLADKLQTVKTFLLQPLLDTAGNEYEVSPWLVQSSVLATLLRQHQIIINNGIRHTDADFGMRIDLIKHLVQYTDLILDGLKSNAESVHQSARYRPKYMNFEKIRGNLLRAHLSVQDYDGAGSLAEKYLDFEMLVTICYEKKNVEQLELYFAKYESMKFPEFTFEWYVKQKKTAELINSFSSSKFSFKLGEFVKKYPQLAWHHATVIEDFEQASDILSELADTEEVSADDKKFFLCAAKLSALANTDRGDDVEQKIAKINKNLSLMEYQNMLPEQILKNFSLDRGTMRVLTATDLIDMYTSSEVSTDVDNFWRAKELIDFMANEAVKREKLLLILSRLIMRDPWDTWPTDHPMDSIESSQLYLFLVLGLQRGETLESLFPLADLATVDELRPLFENASVTFLLQACREHLATVEVTQPMEMDAEY</sequence>
<dbReference type="EMBL" id="CAXLJM020000046">
    <property type="protein sequence ID" value="CAL8110861.1"/>
    <property type="molecule type" value="Genomic_DNA"/>
</dbReference>
<dbReference type="PANTHER" id="PTHR13405:SF11">
    <property type="entry name" value="NUCLEAR PORE COMPLEX PROTEIN NUP133"/>
    <property type="match status" value="1"/>
</dbReference>
<reference evidence="10 11" key="1">
    <citation type="submission" date="2024-08" db="EMBL/GenBank/DDBJ databases">
        <authorList>
            <person name="Cucini C."/>
            <person name="Frati F."/>
        </authorList>
    </citation>
    <scope>NUCLEOTIDE SEQUENCE [LARGE SCALE GENOMIC DNA]</scope>
</reference>
<dbReference type="InterPro" id="IPR015943">
    <property type="entry name" value="WD40/YVTN_repeat-like_dom_sf"/>
</dbReference>
<evidence type="ECO:0000256" key="6">
    <source>
        <dbReference type="ARBA" id="ARBA00023010"/>
    </source>
</evidence>
<keyword evidence="5" id="KW-0653">Protein transport</keyword>
<evidence type="ECO:0000256" key="1">
    <source>
        <dbReference type="ARBA" id="ARBA00004259"/>
    </source>
</evidence>
<evidence type="ECO:0000256" key="4">
    <source>
        <dbReference type="ARBA" id="ARBA00022816"/>
    </source>
</evidence>
<evidence type="ECO:0008006" key="12">
    <source>
        <dbReference type="Google" id="ProtNLM"/>
    </source>
</evidence>
<evidence type="ECO:0000256" key="2">
    <source>
        <dbReference type="ARBA" id="ARBA00005569"/>
    </source>
</evidence>
<feature type="domain" description="Nucleoporin Nup133/Nup155-like N-terminal" evidence="9">
    <location>
        <begin position="83"/>
        <end position="407"/>
    </location>
</feature>
<dbReference type="Pfam" id="PF03177">
    <property type="entry name" value="Nucleoporin_C"/>
    <property type="match status" value="1"/>
</dbReference>
<evidence type="ECO:0000256" key="3">
    <source>
        <dbReference type="ARBA" id="ARBA00022448"/>
    </source>
</evidence>
<dbReference type="InterPro" id="IPR007187">
    <property type="entry name" value="Nucleoporin_Nup133/Nup155_C"/>
</dbReference>
<keyword evidence="4" id="KW-0509">mRNA transport</keyword>
<evidence type="ECO:0000259" key="9">
    <source>
        <dbReference type="Pfam" id="PF08801"/>
    </source>
</evidence>
<dbReference type="InterPro" id="IPR037624">
    <property type="entry name" value="Nup133-like"/>
</dbReference>
<keyword evidence="11" id="KW-1185">Reference proteome</keyword>
<keyword evidence="7" id="KW-0539">Nucleus</keyword>
<dbReference type="Pfam" id="PF08801">
    <property type="entry name" value="Nucleoporin_N"/>
    <property type="match status" value="1"/>
</dbReference>
<keyword evidence="6" id="KW-0811">Translocation</keyword>
<dbReference type="Gene3D" id="1.20.58.1380">
    <property type="match status" value="1"/>
</dbReference>
<dbReference type="Proteomes" id="UP001642540">
    <property type="component" value="Unassembled WGS sequence"/>
</dbReference>
<evidence type="ECO:0000313" key="10">
    <source>
        <dbReference type="EMBL" id="CAL8110861.1"/>
    </source>
</evidence>
<dbReference type="InterPro" id="IPR014908">
    <property type="entry name" value="Nucleoporin_Nup133/Nup155_N"/>
</dbReference>
<dbReference type="SUPFAM" id="SSF117289">
    <property type="entry name" value="Nucleoporin domain"/>
    <property type="match status" value="1"/>
</dbReference>